<evidence type="ECO:0000313" key="16">
    <source>
        <dbReference type="EMBL" id="GAA4338910.1"/>
    </source>
</evidence>
<keyword evidence="8 10" id="KW-0460">Magnesium</keyword>
<dbReference type="SUPFAM" id="SSF52317">
    <property type="entry name" value="Class I glutamine amidotransferase-like"/>
    <property type="match status" value="1"/>
</dbReference>
<dbReference type="InterPro" id="IPR041609">
    <property type="entry name" value="PurL_linker"/>
</dbReference>
<dbReference type="Pfam" id="PF18076">
    <property type="entry name" value="FGAR-AT_N"/>
    <property type="match status" value="1"/>
</dbReference>
<evidence type="ECO:0000259" key="14">
    <source>
        <dbReference type="Pfam" id="PF18076"/>
    </source>
</evidence>
<evidence type="ECO:0000256" key="5">
    <source>
        <dbReference type="ARBA" id="ARBA00022741"/>
    </source>
</evidence>
<dbReference type="InterPro" id="IPR036676">
    <property type="entry name" value="PurM-like_C_sf"/>
</dbReference>
<dbReference type="InterPro" id="IPR040707">
    <property type="entry name" value="FGAR-AT_N"/>
</dbReference>
<dbReference type="SUPFAM" id="SSF82697">
    <property type="entry name" value="PurS-like"/>
    <property type="match status" value="1"/>
</dbReference>
<dbReference type="Pfam" id="PF02769">
    <property type="entry name" value="AIRS_C"/>
    <property type="match status" value="2"/>
</dbReference>
<dbReference type="CDD" id="cd02204">
    <property type="entry name" value="PurL_repeat2"/>
    <property type="match status" value="1"/>
</dbReference>
<keyword evidence="6 10" id="KW-0658">Purine biosynthesis</keyword>
<feature type="binding site" evidence="10">
    <location>
        <begin position="319"/>
        <end position="330"/>
    </location>
    <ligand>
        <name>ATP</name>
        <dbReference type="ChEBI" id="CHEBI:30616"/>
    </ligand>
</feature>
<protein>
    <recommendedName>
        <fullName evidence="10">Phosphoribosylformylglycinamidine synthase</fullName>
        <shortName evidence="10">FGAM synthase</shortName>
        <shortName evidence="10">FGAMS</shortName>
        <ecNumber evidence="10">6.3.5.3</ecNumber>
    </recommendedName>
    <alternativeName>
        <fullName evidence="10">Formylglycinamide ribonucleotide amidotransferase</fullName>
        <shortName evidence="10">FGAR amidotransferase</shortName>
        <shortName evidence="10">FGAR-AT</shortName>
    </alternativeName>
</protein>
<dbReference type="EC" id="6.3.5.3" evidence="10"/>
<evidence type="ECO:0000313" key="17">
    <source>
        <dbReference type="Proteomes" id="UP001501671"/>
    </source>
</evidence>
<evidence type="ECO:0000259" key="15">
    <source>
        <dbReference type="Pfam" id="PF22689"/>
    </source>
</evidence>
<dbReference type="RefSeq" id="WP_345251310.1">
    <property type="nucleotide sequence ID" value="NZ_BAABFO010000020.1"/>
</dbReference>
<dbReference type="Gene3D" id="3.90.650.10">
    <property type="entry name" value="PurM-like C-terminal domain"/>
    <property type="match status" value="2"/>
</dbReference>
<dbReference type="PROSITE" id="PS51273">
    <property type="entry name" value="GATASE_TYPE_1"/>
    <property type="match status" value="1"/>
</dbReference>
<dbReference type="InterPro" id="IPR010918">
    <property type="entry name" value="PurM-like_C_dom"/>
</dbReference>
<dbReference type="NCBIfam" id="NF003672">
    <property type="entry name" value="PRK05297.1"/>
    <property type="match status" value="1"/>
</dbReference>
<evidence type="ECO:0000256" key="10">
    <source>
        <dbReference type="HAMAP-Rule" id="MF_00419"/>
    </source>
</evidence>
<evidence type="ECO:0000256" key="7">
    <source>
        <dbReference type="ARBA" id="ARBA00022840"/>
    </source>
</evidence>
<dbReference type="InterPro" id="IPR036921">
    <property type="entry name" value="PurM-like_N_sf"/>
</dbReference>
<feature type="binding site" evidence="10">
    <location>
        <position position="716"/>
    </location>
    <ligand>
        <name>ATP</name>
        <dbReference type="ChEBI" id="CHEBI:30616"/>
    </ligand>
</feature>
<feature type="domain" description="PurM-like C-terminal" evidence="12">
    <location>
        <begin position="441"/>
        <end position="598"/>
    </location>
</feature>
<feature type="domain" description="FGAR-AT PurM N-terminal-like" evidence="15">
    <location>
        <begin position="686"/>
        <end position="844"/>
    </location>
</feature>
<evidence type="ECO:0000256" key="9">
    <source>
        <dbReference type="ARBA" id="ARBA00022962"/>
    </source>
</evidence>
<accession>A0ABP8HG62</accession>
<dbReference type="Gene3D" id="3.30.1330.10">
    <property type="entry name" value="PurM-like, N-terminal domain"/>
    <property type="match status" value="2"/>
</dbReference>
<organism evidence="16 17">
    <name type="scientific">Pigmentiphaga soli</name>
    <dbReference type="NCBI Taxonomy" id="1007095"/>
    <lineage>
        <taxon>Bacteria</taxon>
        <taxon>Pseudomonadati</taxon>
        <taxon>Pseudomonadota</taxon>
        <taxon>Betaproteobacteria</taxon>
        <taxon>Burkholderiales</taxon>
        <taxon>Alcaligenaceae</taxon>
        <taxon>Pigmentiphaga</taxon>
    </lineage>
</organism>
<dbReference type="Gene3D" id="3.40.50.880">
    <property type="match status" value="1"/>
</dbReference>
<feature type="region of interest" description="Disordered" evidence="11">
    <location>
        <begin position="310"/>
        <end position="342"/>
    </location>
</feature>
<dbReference type="Proteomes" id="UP001501671">
    <property type="component" value="Unassembled WGS sequence"/>
</dbReference>
<feature type="binding site" evidence="10">
    <location>
        <position position="923"/>
    </location>
    <ligand>
        <name>Mg(2+)</name>
        <dbReference type="ChEBI" id="CHEBI:18420"/>
    </ligand>
</feature>
<dbReference type="InterPro" id="IPR029062">
    <property type="entry name" value="Class_I_gatase-like"/>
</dbReference>
<dbReference type="InterPro" id="IPR036604">
    <property type="entry name" value="PurS-like_sf"/>
</dbReference>
<dbReference type="PANTHER" id="PTHR10099">
    <property type="entry name" value="PHOSPHORIBOSYLFORMYLGLYCINAMIDINE SYNTHASE"/>
    <property type="match status" value="1"/>
</dbReference>
<reference evidence="17" key="1">
    <citation type="journal article" date="2019" name="Int. J. Syst. Evol. Microbiol.">
        <title>The Global Catalogue of Microorganisms (GCM) 10K type strain sequencing project: providing services to taxonomists for standard genome sequencing and annotation.</title>
        <authorList>
            <consortium name="The Broad Institute Genomics Platform"/>
            <consortium name="The Broad Institute Genome Sequencing Center for Infectious Disease"/>
            <person name="Wu L."/>
            <person name="Ma J."/>
        </authorList>
    </citation>
    <scope>NUCLEOTIDE SEQUENCE [LARGE SCALE GENOMIC DNA]</scope>
    <source>
        <strain evidence="17">JCM 17666</strain>
    </source>
</reference>
<sequence>MASILRLTGPLALSSFRRDRLLQQLQQRHAAVADVSARYVHFVASDAPLSDADARRLERLLDYGDPAAEAAPGGRALLVVPRLGTLSPWASKATDIVHNCGLQQVRRVERGVLYTLAFRRGLLGGAKPPPAGELAQLADALHDRMTETVVDGDFDGAALFATVAGKPMQTVPVLARGEHALVEANAAMGLALSADEVSYLAEAFAGLGRDPTDVELMMFAQANSEHCRHKIFNARWKIDGADQPDTLFGLIRATHAAQPEGTVVAYSDNAAVMAGGPAQRFHAPADGPSREYAGRDATVHTLMKVETHNHPTAISPFPGASTGAGGEIRDEGATGRGSKPKAGLTGFTVSHLRFDDAPEPWENAPHGAPDRIASPLSIMIEGPIGGAAFNNEFGRPNLLGYFRTFEQHAGGLRWGYHKPIMIAGGLGSIDDGLTHKNPLPPGALLVQLGGPGMRIGMGGGAASSMGVGSNTADLDFDSVQRGNPEIQRRAQEVIDRCWQSGQANPILSIHDVGAGGLSNAFPELVDGAGRGAVFDLKRVPLEESGLSPAEIWCNESQERYVLAILPQDLERFDALARRERCPYAVVGVATEERQLRVVDGEGLPAGDLPAPGVATQGLAEQGQAGLGQAGHAPRPVDVPIDVILGKAPRMERDVVRTPPVREPLDLVGLDLSDVALRVLRHPTVANKTFLITIGDRTVGGLSSRDQMVGPWQVPVADCAVTLADYRGVRGEAMAMGERTPLAVIDAPASGRMAVAEAITNLAAAPVARLEDVKLSANWMAACGEPGQDAALYDTVDAVSRLCREVGLSIPVGKDSLSMRTAWDENGERRSVLAPVSLIVTAFAPVADVRASLTPQLRTDQGDTVLILIDLGRGRHRLGGSILAQVAGQVGETVPDIDAPLELRAFFAAVRTLADSGVILAYHDRSDGGLFATVCEMAFAGHTGVSINLDMLTLDPYAADWGDFRIRPEQVSVQRDELTLKALFAEEAGAVIQVPAASRDAVMEVLRGAGLSAHSHVIGSLNDRDEIEFYRDAKKIWVRPRAELGREWSLVSHRVMARRDHPGCAQAELDAWSDAGDPGLSPRVAFDPQLDVAAPMIATGARPRVAILREQGCNSQVEMAYAFDRAGFAAWDVHMTDLLAGRVDLADFKGLVAVGGFSYGDVLGAGEGWARTIQFNERLASMFGAYFGRGDTFALGVCNGCQMLAALAPMIPGAQAWPRFTRNRSEKFEARLSLVEVADSPSIFFQGMAGMRAPIVVSHGEGYADFSRQGDPAAVAAALHYVDNRGHRTEAYPANPNGSAGGLTAVTTADGRFTAMMPHAERVFRNVQMSWAPARWGEADSGGDFSPWMRMFRNARVWVG</sequence>
<evidence type="ECO:0000256" key="8">
    <source>
        <dbReference type="ARBA" id="ARBA00022842"/>
    </source>
</evidence>
<feature type="domain" description="Phosphoribosylformylglycinamidine synthase linker" evidence="13">
    <location>
        <begin position="181"/>
        <end position="230"/>
    </location>
</feature>
<comment type="caution">
    <text evidence="10">Lacks conserved residue(s) required for the propagation of feature annotation.</text>
</comment>
<keyword evidence="3 10" id="KW-0436">Ligase</keyword>
<evidence type="ECO:0000256" key="6">
    <source>
        <dbReference type="ARBA" id="ARBA00022755"/>
    </source>
</evidence>
<evidence type="ECO:0000256" key="11">
    <source>
        <dbReference type="SAM" id="MobiDB-lite"/>
    </source>
</evidence>
<feature type="domain" description="Phosphoribosylformylglycinamidine synthase N-terminal" evidence="14">
    <location>
        <begin position="38"/>
        <end position="160"/>
    </location>
</feature>
<feature type="binding site" evidence="10">
    <location>
        <position position="756"/>
    </location>
    <ligand>
        <name>Mg(2+)</name>
        <dbReference type="ChEBI" id="CHEBI:18420"/>
    </ligand>
</feature>
<comment type="subunit">
    <text evidence="10">Monomer.</text>
</comment>
<comment type="pathway">
    <text evidence="1 10">Purine metabolism; IMP biosynthesis via de novo pathway; 5-amino-1-(5-phospho-D-ribosyl)imidazole from N(2)-formyl-N(1)-(5-phospho-D-ribosyl)glycinamide: step 1/2.</text>
</comment>
<feature type="binding site" evidence="10">
    <location>
        <position position="760"/>
    </location>
    <ligand>
        <name>Mg(2+)</name>
        <dbReference type="ChEBI" id="CHEBI:18420"/>
    </ligand>
</feature>
<keyword evidence="5 10" id="KW-0547">Nucleotide-binding</keyword>
<comment type="catalytic activity">
    <reaction evidence="10">
        <text>N(2)-formyl-N(1)-(5-phospho-beta-D-ribosyl)glycinamide + L-glutamine + ATP + H2O = 2-formamido-N(1)-(5-O-phospho-beta-D-ribosyl)acetamidine + L-glutamate + ADP + phosphate + H(+)</text>
        <dbReference type="Rhea" id="RHEA:17129"/>
        <dbReference type="ChEBI" id="CHEBI:15377"/>
        <dbReference type="ChEBI" id="CHEBI:15378"/>
        <dbReference type="ChEBI" id="CHEBI:29985"/>
        <dbReference type="ChEBI" id="CHEBI:30616"/>
        <dbReference type="ChEBI" id="CHEBI:43474"/>
        <dbReference type="ChEBI" id="CHEBI:58359"/>
        <dbReference type="ChEBI" id="CHEBI:147286"/>
        <dbReference type="ChEBI" id="CHEBI:147287"/>
        <dbReference type="ChEBI" id="CHEBI:456216"/>
        <dbReference type="EC" id="6.3.5.3"/>
    </reaction>
</comment>
<dbReference type="PANTHER" id="PTHR10099:SF1">
    <property type="entry name" value="PHOSPHORIBOSYLFORMYLGLYCINAMIDINE SYNTHASE"/>
    <property type="match status" value="1"/>
</dbReference>
<keyword evidence="4 10" id="KW-0479">Metal-binding</keyword>
<dbReference type="SUPFAM" id="SSF55326">
    <property type="entry name" value="PurM N-terminal domain-like"/>
    <property type="match status" value="2"/>
</dbReference>
<evidence type="ECO:0000259" key="12">
    <source>
        <dbReference type="Pfam" id="PF02769"/>
    </source>
</evidence>
<dbReference type="Pfam" id="PF22689">
    <property type="entry name" value="FGAR-AT_PurM_N-like"/>
    <property type="match status" value="1"/>
</dbReference>
<dbReference type="Pfam" id="PF18072">
    <property type="entry name" value="FGAR-AT_linker"/>
    <property type="match status" value="1"/>
</dbReference>
<dbReference type="SUPFAM" id="SSF109736">
    <property type="entry name" value="FGAM synthase PurL, linker domain"/>
    <property type="match status" value="1"/>
</dbReference>
<dbReference type="Gene3D" id="1.10.8.750">
    <property type="entry name" value="Phosphoribosylformylglycinamidine synthase, linker domain"/>
    <property type="match status" value="1"/>
</dbReference>
<evidence type="ECO:0000256" key="1">
    <source>
        <dbReference type="ARBA" id="ARBA00004920"/>
    </source>
</evidence>
<comment type="subcellular location">
    <subcellularLocation>
        <location evidence="10">Cytoplasm</location>
    </subcellularLocation>
</comment>
<feature type="binding site" evidence="10">
    <location>
        <position position="717"/>
    </location>
    <ligand>
        <name>Mg(2+)</name>
        <dbReference type="ChEBI" id="CHEBI:18420"/>
    </ligand>
</feature>
<dbReference type="CDD" id="cd02203">
    <property type="entry name" value="PurL_repeat1"/>
    <property type="match status" value="1"/>
</dbReference>
<feature type="domain" description="PurM-like C-terminal" evidence="12">
    <location>
        <begin position="861"/>
        <end position="1028"/>
    </location>
</feature>
<dbReference type="InterPro" id="IPR055181">
    <property type="entry name" value="FGAR-AT_PurM_N-like"/>
</dbReference>
<evidence type="ECO:0000256" key="3">
    <source>
        <dbReference type="ARBA" id="ARBA00022598"/>
    </source>
</evidence>
<feature type="active site" evidence="10">
    <location>
        <position position="1318"/>
    </location>
</feature>
<comment type="similarity">
    <text evidence="2 10">In the N-terminal section; belongs to the FGAMS family.</text>
</comment>
<dbReference type="HAMAP" id="MF_00419">
    <property type="entry name" value="PurL_1"/>
    <property type="match status" value="1"/>
</dbReference>
<evidence type="ECO:0000256" key="2">
    <source>
        <dbReference type="ARBA" id="ARBA00008608"/>
    </source>
</evidence>
<feature type="active site" evidence="10">
    <location>
        <position position="1320"/>
    </location>
</feature>
<dbReference type="SMART" id="SM01211">
    <property type="entry name" value="GATase_5"/>
    <property type="match status" value="1"/>
</dbReference>
<comment type="caution">
    <text evidence="16">The sequence shown here is derived from an EMBL/GenBank/DDBJ whole genome shotgun (WGS) entry which is preliminary data.</text>
</comment>
<dbReference type="Pfam" id="PF13507">
    <property type="entry name" value="GATase_5"/>
    <property type="match status" value="1"/>
</dbReference>
<proteinExistence type="inferred from homology"/>
<keyword evidence="7 10" id="KW-0067">ATP-binding</keyword>
<keyword evidence="17" id="KW-1185">Reference proteome</keyword>
<keyword evidence="9 10" id="KW-0315">Glutamine amidotransferase</keyword>
<feature type="active site" description="Nucleophile" evidence="10">
    <location>
        <position position="1197"/>
    </location>
</feature>
<dbReference type="EMBL" id="BAABFO010000020">
    <property type="protein sequence ID" value="GAA4338910.1"/>
    <property type="molecule type" value="Genomic_DNA"/>
</dbReference>
<gene>
    <name evidence="10 16" type="primary">purL</name>
    <name evidence="16" type="ORF">GCM10023144_36510</name>
</gene>
<name>A0ABP8HG62_9BURK</name>
<evidence type="ECO:0000256" key="4">
    <source>
        <dbReference type="ARBA" id="ARBA00022723"/>
    </source>
</evidence>
<feature type="binding site" evidence="10">
    <location>
        <position position="925"/>
    </location>
    <ligand>
        <name>ATP</name>
        <dbReference type="ChEBI" id="CHEBI:30616"/>
    </ligand>
</feature>
<comment type="function">
    <text evidence="10">Phosphoribosylformylglycinamidine synthase involved in the purines biosynthetic pathway. Catalyzes the ATP-dependent conversion of formylglycinamide ribonucleotide (FGAR) and glutamine to yield formylglycinamidine ribonucleotide (FGAM) and glutamate.</text>
</comment>
<dbReference type="NCBIfam" id="TIGR01735">
    <property type="entry name" value="FGAM_synt"/>
    <property type="match status" value="1"/>
</dbReference>
<evidence type="ECO:0000259" key="13">
    <source>
        <dbReference type="Pfam" id="PF18072"/>
    </source>
</evidence>
<dbReference type="InterPro" id="IPR010073">
    <property type="entry name" value="PurL_large"/>
</dbReference>
<dbReference type="SUPFAM" id="SSF56042">
    <property type="entry name" value="PurM C-terminal domain-like"/>
    <property type="match status" value="2"/>
</dbReference>
<keyword evidence="10" id="KW-0963">Cytoplasm</keyword>